<comment type="caution">
    <text evidence="2">The sequence shown here is derived from an EMBL/GenBank/DDBJ whole genome shotgun (WGS) entry which is preliminary data.</text>
</comment>
<dbReference type="GO" id="GO:0015347">
    <property type="term" value="F:sodium-independent organic anion transmembrane transporter activity"/>
    <property type="evidence" value="ECO:0007669"/>
    <property type="project" value="TreeGrafter"/>
</dbReference>
<proteinExistence type="predicted"/>
<dbReference type="InterPro" id="IPR004156">
    <property type="entry name" value="OATP"/>
</dbReference>
<reference evidence="2 3" key="1">
    <citation type="journal article" date="2019" name="Commun. Biol.">
        <title>The bagworm genome reveals a unique fibroin gene that provides high tensile strength.</title>
        <authorList>
            <person name="Kono N."/>
            <person name="Nakamura H."/>
            <person name="Ohtoshi R."/>
            <person name="Tomita M."/>
            <person name="Numata K."/>
            <person name="Arakawa K."/>
        </authorList>
    </citation>
    <scope>NUCLEOTIDE SEQUENCE [LARGE SCALE GENOMIC DNA]</scope>
</reference>
<dbReference type="OrthoDB" id="5062115at2759"/>
<evidence type="ECO:0000313" key="2">
    <source>
        <dbReference type="EMBL" id="GBP12347.1"/>
    </source>
</evidence>
<dbReference type="Proteomes" id="UP000299102">
    <property type="component" value="Unassembled WGS sequence"/>
</dbReference>
<sequence length="154" mass="16507">MPEHALSTHYNTFKKCNSPRGAAGRACTITALTIEWLNRDRTQRPLLGSGFVVIGNKSITTPEPGGRLGLESRSEPGSRLEMDLDQGGPCSDVTRLGSGDSEWALGVFVVAQLLHGAGAAPLFTLGVTYIDENVSKKMSSVYLDAHSLCCLRKT</sequence>
<dbReference type="PANTHER" id="PTHR11388:SF100">
    <property type="entry name" value="SOLUTE CARRIER ORGANIC ANION TRANSPORTER FAMILY MEMBER 4A1"/>
    <property type="match status" value="1"/>
</dbReference>
<accession>A0A4C1TG07</accession>
<organism evidence="2 3">
    <name type="scientific">Eumeta variegata</name>
    <name type="common">Bagworm moth</name>
    <name type="synonym">Eumeta japonica</name>
    <dbReference type="NCBI Taxonomy" id="151549"/>
    <lineage>
        <taxon>Eukaryota</taxon>
        <taxon>Metazoa</taxon>
        <taxon>Ecdysozoa</taxon>
        <taxon>Arthropoda</taxon>
        <taxon>Hexapoda</taxon>
        <taxon>Insecta</taxon>
        <taxon>Pterygota</taxon>
        <taxon>Neoptera</taxon>
        <taxon>Endopterygota</taxon>
        <taxon>Lepidoptera</taxon>
        <taxon>Glossata</taxon>
        <taxon>Ditrysia</taxon>
        <taxon>Tineoidea</taxon>
        <taxon>Psychidae</taxon>
        <taxon>Oiketicinae</taxon>
        <taxon>Eumeta</taxon>
    </lineage>
</organism>
<feature type="region of interest" description="Disordered" evidence="1">
    <location>
        <begin position="62"/>
        <end position="83"/>
    </location>
</feature>
<dbReference type="GO" id="GO:0016323">
    <property type="term" value="C:basolateral plasma membrane"/>
    <property type="evidence" value="ECO:0007669"/>
    <property type="project" value="TreeGrafter"/>
</dbReference>
<keyword evidence="3" id="KW-1185">Reference proteome</keyword>
<gene>
    <name evidence="2" type="primary">SLCO4A1</name>
    <name evidence="2" type="ORF">EVAR_75782_1</name>
</gene>
<evidence type="ECO:0000313" key="3">
    <source>
        <dbReference type="Proteomes" id="UP000299102"/>
    </source>
</evidence>
<dbReference type="EMBL" id="BGZK01000051">
    <property type="protein sequence ID" value="GBP12347.1"/>
    <property type="molecule type" value="Genomic_DNA"/>
</dbReference>
<name>A0A4C1TG07_EUMVA</name>
<protein>
    <submittedName>
        <fullName evidence="2">Solute carrier organic anion transporter family member 4A1</fullName>
    </submittedName>
</protein>
<dbReference type="PANTHER" id="PTHR11388">
    <property type="entry name" value="ORGANIC ANION TRANSPORTER"/>
    <property type="match status" value="1"/>
</dbReference>
<dbReference type="Pfam" id="PF03137">
    <property type="entry name" value="OATP"/>
    <property type="match status" value="1"/>
</dbReference>
<feature type="compositionally biased region" description="Basic and acidic residues" evidence="1">
    <location>
        <begin position="70"/>
        <end position="82"/>
    </location>
</feature>
<dbReference type="AlphaFoldDB" id="A0A4C1TG07"/>
<dbReference type="GO" id="GO:0043252">
    <property type="term" value="P:sodium-independent organic anion transport"/>
    <property type="evidence" value="ECO:0007669"/>
    <property type="project" value="TreeGrafter"/>
</dbReference>
<evidence type="ECO:0000256" key="1">
    <source>
        <dbReference type="SAM" id="MobiDB-lite"/>
    </source>
</evidence>